<comment type="subcellular location">
    <subcellularLocation>
        <location evidence="1">Membrane</location>
        <topology evidence="1">Multi-pass membrane protein</topology>
    </subcellularLocation>
</comment>
<feature type="compositionally biased region" description="Basic residues" evidence="6">
    <location>
        <begin position="157"/>
        <end position="169"/>
    </location>
</feature>
<gene>
    <name evidence="8" type="ORF">TWF730_010929</name>
</gene>
<evidence type="ECO:0000313" key="9">
    <source>
        <dbReference type="Proteomes" id="UP001373714"/>
    </source>
</evidence>
<feature type="region of interest" description="Disordered" evidence="6">
    <location>
        <begin position="150"/>
        <end position="169"/>
    </location>
</feature>
<reference evidence="8 9" key="1">
    <citation type="submission" date="2019-10" db="EMBL/GenBank/DDBJ databases">
        <authorList>
            <person name="Palmer J.M."/>
        </authorList>
    </citation>
    <scope>NUCLEOTIDE SEQUENCE [LARGE SCALE GENOMIC DNA]</scope>
    <source>
        <strain evidence="8 9">TWF730</strain>
    </source>
</reference>
<evidence type="ECO:0000256" key="3">
    <source>
        <dbReference type="ARBA" id="ARBA00022692"/>
    </source>
</evidence>
<dbReference type="InterPro" id="IPR038213">
    <property type="entry name" value="IFI6/IFI27-like_sf"/>
</dbReference>
<feature type="transmembrane region" description="Helical" evidence="7">
    <location>
        <begin position="65"/>
        <end position="88"/>
    </location>
</feature>
<evidence type="ECO:0000256" key="5">
    <source>
        <dbReference type="ARBA" id="ARBA00023136"/>
    </source>
</evidence>
<dbReference type="InterPro" id="IPR009311">
    <property type="entry name" value="IFI6/IFI27-like"/>
</dbReference>
<keyword evidence="3 7" id="KW-0812">Transmembrane</keyword>
<dbReference type="Gene3D" id="6.10.110.10">
    <property type="match status" value="1"/>
</dbReference>
<feature type="transmembrane region" description="Helical" evidence="7">
    <location>
        <begin position="114"/>
        <end position="140"/>
    </location>
</feature>
<dbReference type="EMBL" id="JAVHNS010000009">
    <property type="protein sequence ID" value="KAK6343338.1"/>
    <property type="molecule type" value="Genomic_DNA"/>
</dbReference>
<organism evidence="8 9">
    <name type="scientific">Orbilia blumenaviensis</name>
    <dbReference type="NCBI Taxonomy" id="1796055"/>
    <lineage>
        <taxon>Eukaryota</taxon>
        <taxon>Fungi</taxon>
        <taxon>Dikarya</taxon>
        <taxon>Ascomycota</taxon>
        <taxon>Pezizomycotina</taxon>
        <taxon>Orbiliomycetes</taxon>
        <taxon>Orbiliales</taxon>
        <taxon>Orbiliaceae</taxon>
        <taxon>Orbilia</taxon>
    </lineage>
</organism>
<comment type="similarity">
    <text evidence="2">Belongs to the IFI6/IFI27 family.</text>
</comment>
<dbReference type="GO" id="GO:0016020">
    <property type="term" value="C:membrane"/>
    <property type="evidence" value="ECO:0007669"/>
    <property type="project" value="UniProtKB-SubCell"/>
</dbReference>
<evidence type="ECO:0000256" key="7">
    <source>
        <dbReference type="SAM" id="Phobius"/>
    </source>
</evidence>
<keyword evidence="4 7" id="KW-1133">Transmembrane helix</keyword>
<sequence length="169" mass="18683">MPQYSSSQVSLGMSAEAMLLNTRIEEALKSQIPDSAKAESWYSVLVDLVNDLKKIYNKHPTLCKFILLTAGGMVTVPILLQIAGFGLLGPVEGSFAAWWQSAVGNVVKDSLFSWLQYLGMMPGKAAMTGAVIGFAAFVWVELTKVPESELDGEKTTRQSRRRRLENRRQ</sequence>
<evidence type="ECO:0000256" key="4">
    <source>
        <dbReference type="ARBA" id="ARBA00022989"/>
    </source>
</evidence>
<evidence type="ECO:0000256" key="6">
    <source>
        <dbReference type="SAM" id="MobiDB-lite"/>
    </source>
</evidence>
<comment type="caution">
    <text evidence="8">The sequence shown here is derived from an EMBL/GenBank/DDBJ whole genome shotgun (WGS) entry which is preliminary data.</text>
</comment>
<keyword evidence="9" id="KW-1185">Reference proteome</keyword>
<name>A0AAV9UNE5_9PEZI</name>
<proteinExistence type="inferred from homology"/>
<dbReference type="Proteomes" id="UP001373714">
    <property type="component" value="Unassembled WGS sequence"/>
</dbReference>
<protein>
    <submittedName>
        <fullName evidence="8">Uncharacterized protein</fullName>
    </submittedName>
</protein>
<dbReference type="AlphaFoldDB" id="A0AAV9UNE5"/>
<evidence type="ECO:0000256" key="2">
    <source>
        <dbReference type="ARBA" id="ARBA00007262"/>
    </source>
</evidence>
<evidence type="ECO:0000313" key="8">
    <source>
        <dbReference type="EMBL" id="KAK6343338.1"/>
    </source>
</evidence>
<accession>A0AAV9UNE5</accession>
<dbReference type="Pfam" id="PF06140">
    <property type="entry name" value="Ifi-6-16"/>
    <property type="match status" value="1"/>
</dbReference>
<keyword evidence="5 7" id="KW-0472">Membrane</keyword>
<evidence type="ECO:0000256" key="1">
    <source>
        <dbReference type="ARBA" id="ARBA00004141"/>
    </source>
</evidence>